<dbReference type="RefSeq" id="WP_187966916.1">
    <property type="nucleotide sequence ID" value="NZ_JACVDC010000073.1"/>
</dbReference>
<keyword evidence="3" id="KW-1185">Reference proteome</keyword>
<dbReference type="GO" id="GO:0008703">
    <property type="term" value="F:5-amino-6-(5-phosphoribosylamino)uracil reductase activity"/>
    <property type="evidence" value="ECO:0007669"/>
    <property type="project" value="InterPro"/>
</dbReference>
<accession>A0A926JUI3</accession>
<dbReference type="Proteomes" id="UP000653730">
    <property type="component" value="Unassembled WGS sequence"/>
</dbReference>
<evidence type="ECO:0000259" key="1">
    <source>
        <dbReference type="Pfam" id="PF01872"/>
    </source>
</evidence>
<sequence length="203" mass="22530">MEKTKVTSGLAVSLDGYAAGHNQSFEKPFGDNFDSDLLDRWMFSEPEKHKHKKEIDAILDAGAFIMGHNMFGPKDRRDKSEWKGWWGDNPPYHAPVFVLSHNERTPIEMEGGTIFHFVTDGIESALKKAKEAAGDRNVKIMGGANTVNQYLAAGLIDELWLHVVPVTVGAGSRLFEGVPDLRLEPVEVSGTGVVTHIRYQVLK</sequence>
<evidence type="ECO:0000313" key="3">
    <source>
        <dbReference type="Proteomes" id="UP000653730"/>
    </source>
</evidence>
<feature type="domain" description="Bacterial bifunctional deaminase-reductase C-terminal" evidence="1">
    <location>
        <begin position="5"/>
        <end position="193"/>
    </location>
</feature>
<gene>
    <name evidence="2" type="ORF">IBL28_17590</name>
</gene>
<dbReference type="InterPro" id="IPR002734">
    <property type="entry name" value="RibDG_C"/>
</dbReference>
<comment type="caution">
    <text evidence="2">The sequence shown here is derived from an EMBL/GenBank/DDBJ whole genome shotgun (WGS) entry which is preliminary data.</text>
</comment>
<dbReference type="PANTHER" id="PTHR38011">
    <property type="entry name" value="DIHYDROFOLATE REDUCTASE FAMILY PROTEIN (AFU_ORTHOLOGUE AFUA_8G06820)"/>
    <property type="match status" value="1"/>
</dbReference>
<dbReference type="SUPFAM" id="SSF53597">
    <property type="entry name" value="Dihydrofolate reductase-like"/>
    <property type="match status" value="1"/>
</dbReference>
<proteinExistence type="predicted"/>
<protein>
    <submittedName>
        <fullName evidence="2">Dihydrofolate reductase family protein</fullName>
    </submittedName>
</protein>
<organism evidence="2 3">
    <name type="scientific">Sinomicrobium weinanense</name>
    <dbReference type="NCBI Taxonomy" id="2842200"/>
    <lineage>
        <taxon>Bacteria</taxon>
        <taxon>Pseudomonadati</taxon>
        <taxon>Bacteroidota</taxon>
        <taxon>Flavobacteriia</taxon>
        <taxon>Flavobacteriales</taxon>
        <taxon>Flavobacteriaceae</taxon>
        <taxon>Sinomicrobium</taxon>
    </lineage>
</organism>
<reference evidence="2 3" key="1">
    <citation type="submission" date="2020-09" db="EMBL/GenBank/DDBJ databases">
        <title>Sinomicrobium weinanense sp. nov., a halophilic bacteria isolated from saline-alkali soil.</title>
        <authorList>
            <person name="Wu P."/>
            <person name="Ren H."/>
            <person name="Mei Y."/>
            <person name="Liang Y."/>
            <person name="Chen Z."/>
        </authorList>
    </citation>
    <scope>NUCLEOTIDE SEQUENCE [LARGE SCALE GENOMIC DNA]</scope>
    <source>
        <strain evidence="2 3">FJxs</strain>
    </source>
</reference>
<name>A0A926JUI3_9FLAO</name>
<dbReference type="Pfam" id="PF01872">
    <property type="entry name" value="RibD_C"/>
    <property type="match status" value="1"/>
</dbReference>
<dbReference type="PANTHER" id="PTHR38011:SF12">
    <property type="entry name" value="BIFUNCTIONAL DEAMINASE-REDUCTASE DOMAIN PROTEIN"/>
    <property type="match status" value="1"/>
</dbReference>
<dbReference type="InterPro" id="IPR024072">
    <property type="entry name" value="DHFR-like_dom_sf"/>
</dbReference>
<dbReference type="InterPro" id="IPR050765">
    <property type="entry name" value="Riboflavin_Biosynth_HTPR"/>
</dbReference>
<dbReference type="Gene3D" id="3.40.430.10">
    <property type="entry name" value="Dihydrofolate Reductase, subunit A"/>
    <property type="match status" value="1"/>
</dbReference>
<evidence type="ECO:0000313" key="2">
    <source>
        <dbReference type="EMBL" id="MBC9797788.1"/>
    </source>
</evidence>
<dbReference type="EMBL" id="JACVDC010000073">
    <property type="protein sequence ID" value="MBC9797788.1"/>
    <property type="molecule type" value="Genomic_DNA"/>
</dbReference>
<dbReference type="GO" id="GO:0009231">
    <property type="term" value="P:riboflavin biosynthetic process"/>
    <property type="evidence" value="ECO:0007669"/>
    <property type="project" value="InterPro"/>
</dbReference>
<dbReference type="AlphaFoldDB" id="A0A926JUI3"/>